<dbReference type="Proteomes" id="UP000291343">
    <property type="component" value="Unassembled WGS sequence"/>
</dbReference>
<dbReference type="GO" id="GO:0017171">
    <property type="term" value="F:serine hydrolase activity"/>
    <property type="evidence" value="ECO:0007669"/>
    <property type="project" value="TreeGrafter"/>
</dbReference>
<sequence>MATGRKIYRITGLDPALPLFANLKTSYKLDKRDARHVDIIHTNIGVFGKREPLGHVDFYVNEGSMQPSCTSHRNPSLCSHMLAPTYFAESISSPKGFWGTSCPSYLQYAWGWCPLLESGHPQARQRIQMGEHILKGARGVYIVKTALNPPYALG</sequence>
<dbReference type="AlphaFoldDB" id="A0A482XQ24"/>
<dbReference type="PANTHER" id="PTHR11610:SF173">
    <property type="entry name" value="LIPASE DOMAIN-CONTAINING PROTEIN-RELATED"/>
    <property type="match status" value="1"/>
</dbReference>
<evidence type="ECO:0000313" key="6">
    <source>
        <dbReference type="EMBL" id="RZF48245.1"/>
    </source>
</evidence>
<dbReference type="InterPro" id="IPR029058">
    <property type="entry name" value="AB_hydrolase_fold"/>
</dbReference>
<comment type="subcellular location">
    <subcellularLocation>
        <location evidence="1">Secreted</location>
    </subcellularLocation>
</comment>
<dbReference type="GO" id="GO:0016298">
    <property type="term" value="F:lipase activity"/>
    <property type="evidence" value="ECO:0007669"/>
    <property type="project" value="InterPro"/>
</dbReference>
<dbReference type="InterPro" id="IPR013818">
    <property type="entry name" value="Lipase"/>
</dbReference>
<accession>A0A482XQ24</accession>
<comment type="similarity">
    <text evidence="2 4">Belongs to the AB hydrolase superfamily. Lipase family.</text>
</comment>
<dbReference type="InterPro" id="IPR000734">
    <property type="entry name" value="TAG_lipase"/>
</dbReference>
<dbReference type="PANTHER" id="PTHR11610">
    <property type="entry name" value="LIPASE"/>
    <property type="match status" value="1"/>
</dbReference>
<comment type="caution">
    <text evidence="6">The sequence shown here is derived from an EMBL/GenBank/DDBJ whole genome shotgun (WGS) entry which is preliminary data.</text>
</comment>
<name>A0A482XQ24_LAOST</name>
<evidence type="ECO:0000256" key="1">
    <source>
        <dbReference type="ARBA" id="ARBA00004613"/>
    </source>
</evidence>
<reference evidence="6 7" key="1">
    <citation type="journal article" date="2017" name="Gigascience">
        <title>Genome sequence of the small brown planthopper, Laodelphax striatellus.</title>
        <authorList>
            <person name="Zhu J."/>
            <person name="Jiang F."/>
            <person name="Wang X."/>
            <person name="Yang P."/>
            <person name="Bao Y."/>
            <person name="Zhao W."/>
            <person name="Wang W."/>
            <person name="Lu H."/>
            <person name="Wang Q."/>
            <person name="Cui N."/>
            <person name="Li J."/>
            <person name="Chen X."/>
            <person name="Luo L."/>
            <person name="Yu J."/>
            <person name="Kang L."/>
            <person name="Cui F."/>
        </authorList>
    </citation>
    <scope>NUCLEOTIDE SEQUENCE [LARGE SCALE GENOMIC DNA]</scope>
    <source>
        <strain evidence="6">Lst14</strain>
    </source>
</reference>
<gene>
    <name evidence="6" type="ORF">LSTR_LSTR006212</name>
</gene>
<dbReference type="STRING" id="195883.A0A482XQ24"/>
<keyword evidence="7" id="KW-1185">Reference proteome</keyword>
<evidence type="ECO:0000256" key="4">
    <source>
        <dbReference type="RuleBase" id="RU004262"/>
    </source>
</evidence>
<dbReference type="GO" id="GO:0016042">
    <property type="term" value="P:lipid catabolic process"/>
    <property type="evidence" value="ECO:0007669"/>
    <property type="project" value="TreeGrafter"/>
</dbReference>
<dbReference type="OrthoDB" id="199913at2759"/>
<evidence type="ECO:0000313" key="7">
    <source>
        <dbReference type="Proteomes" id="UP000291343"/>
    </source>
</evidence>
<dbReference type="SUPFAM" id="SSF53474">
    <property type="entry name" value="alpha/beta-Hydrolases"/>
    <property type="match status" value="1"/>
</dbReference>
<proteinExistence type="inferred from homology"/>
<dbReference type="Pfam" id="PF00151">
    <property type="entry name" value="Lipase"/>
    <property type="match status" value="1"/>
</dbReference>
<dbReference type="GO" id="GO:0005615">
    <property type="term" value="C:extracellular space"/>
    <property type="evidence" value="ECO:0007669"/>
    <property type="project" value="TreeGrafter"/>
</dbReference>
<dbReference type="SMR" id="A0A482XQ24"/>
<evidence type="ECO:0000259" key="5">
    <source>
        <dbReference type="Pfam" id="PF00151"/>
    </source>
</evidence>
<keyword evidence="3" id="KW-0964">Secreted</keyword>
<dbReference type="Gene3D" id="3.40.50.1820">
    <property type="entry name" value="alpha/beta hydrolase"/>
    <property type="match status" value="1"/>
</dbReference>
<feature type="domain" description="Lipase" evidence="5">
    <location>
        <begin position="3"/>
        <end position="114"/>
    </location>
</feature>
<protein>
    <recommendedName>
        <fullName evidence="5">Lipase domain-containing protein</fullName>
    </recommendedName>
</protein>
<organism evidence="6 7">
    <name type="scientific">Laodelphax striatellus</name>
    <name type="common">Small brown planthopper</name>
    <name type="synonym">Delphax striatella</name>
    <dbReference type="NCBI Taxonomy" id="195883"/>
    <lineage>
        <taxon>Eukaryota</taxon>
        <taxon>Metazoa</taxon>
        <taxon>Ecdysozoa</taxon>
        <taxon>Arthropoda</taxon>
        <taxon>Hexapoda</taxon>
        <taxon>Insecta</taxon>
        <taxon>Pterygota</taxon>
        <taxon>Neoptera</taxon>
        <taxon>Paraneoptera</taxon>
        <taxon>Hemiptera</taxon>
        <taxon>Auchenorrhyncha</taxon>
        <taxon>Fulgoroidea</taxon>
        <taxon>Delphacidae</taxon>
        <taxon>Criomorphinae</taxon>
        <taxon>Laodelphax</taxon>
    </lineage>
</organism>
<evidence type="ECO:0000256" key="3">
    <source>
        <dbReference type="ARBA" id="ARBA00022525"/>
    </source>
</evidence>
<evidence type="ECO:0000256" key="2">
    <source>
        <dbReference type="ARBA" id="ARBA00010701"/>
    </source>
</evidence>
<dbReference type="InParanoid" id="A0A482XQ24"/>
<dbReference type="EMBL" id="QKKF02002619">
    <property type="protein sequence ID" value="RZF48245.1"/>
    <property type="molecule type" value="Genomic_DNA"/>
</dbReference>